<dbReference type="Gene3D" id="2.40.400.10">
    <property type="entry name" value="Acetoacetate decarboxylase-like"/>
    <property type="match status" value="1"/>
</dbReference>
<keyword evidence="2" id="KW-1185">Reference proteome</keyword>
<organism evidence="1 2">
    <name type="scientific">Paracoccus tegillarcae</name>
    <dbReference type="NCBI Taxonomy" id="1529068"/>
    <lineage>
        <taxon>Bacteria</taxon>
        <taxon>Pseudomonadati</taxon>
        <taxon>Pseudomonadota</taxon>
        <taxon>Alphaproteobacteria</taxon>
        <taxon>Rhodobacterales</taxon>
        <taxon>Paracoccaceae</taxon>
        <taxon>Paracoccus</taxon>
    </lineage>
</organism>
<dbReference type="EMBL" id="CP025408">
    <property type="protein sequence ID" value="AUH33671.1"/>
    <property type="molecule type" value="Genomic_DNA"/>
</dbReference>
<sequence length="305" mass="33984">MDSDNQYTDVEFGGHHVKVITNGFYDRFRSNPDLDEVAKDPLAGDIDFFRRFPKVQVESRVGPIWAPNFYYRASTVQLLYLAPLSQIRRFLPEPLQALSPLPGKGLVALTFFDYALCDNDPYGEVSIAVVIRCPGARGSHLLELQQAMASDRYHAHVLALPVDTDIARVRGVYGYNLPKWLTPIKLQIDKDVQASISNADGTPDLTLQAPLLHMQQVPSQSHIGTSVLINRVDGVWRQSTTFSNKLNLGHETLPKNVNLERHGGPLTQMLNGLGADRLMRFDVIKDTQIVLNMPVPLAETTAAGW</sequence>
<dbReference type="AlphaFoldDB" id="A0A2K9F3H7"/>
<evidence type="ECO:0000313" key="1">
    <source>
        <dbReference type="EMBL" id="AUH33671.1"/>
    </source>
</evidence>
<dbReference type="Proteomes" id="UP000233742">
    <property type="component" value="Chromosome"/>
</dbReference>
<protein>
    <submittedName>
        <fullName evidence="1">Acetoacetate decarboxylase</fullName>
    </submittedName>
</protein>
<dbReference type="SUPFAM" id="SSF160104">
    <property type="entry name" value="Acetoacetate decarboxylase-like"/>
    <property type="match status" value="1"/>
</dbReference>
<gene>
    <name evidence="1" type="ORF">CUV01_09980</name>
</gene>
<name>A0A2K9F3H7_9RHOB</name>
<dbReference type="InterPro" id="IPR023375">
    <property type="entry name" value="ADC_dom_sf"/>
</dbReference>
<dbReference type="InterPro" id="IPR010451">
    <property type="entry name" value="Acetoacetate_decarboxylase"/>
</dbReference>
<evidence type="ECO:0000313" key="2">
    <source>
        <dbReference type="Proteomes" id="UP000233742"/>
    </source>
</evidence>
<dbReference type="OrthoDB" id="3762237at2"/>
<reference evidence="1 2" key="1">
    <citation type="submission" date="2017-12" db="EMBL/GenBank/DDBJ databases">
        <authorList>
            <person name="Hurst M.R.H."/>
        </authorList>
    </citation>
    <scope>NUCLEOTIDE SEQUENCE [LARGE SCALE GENOMIC DNA]</scope>
    <source>
        <strain evidence="1 2">BM15</strain>
    </source>
</reference>
<dbReference type="GO" id="GO:0016829">
    <property type="term" value="F:lyase activity"/>
    <property type="evidence" value="ECO:0007669"/>
    <property type="project" value="InterPro"/>
</dbReference>
<accession>A0A2K9F3H7</accession>
<dbReference type="KEGG" id="paro:CUV01_09980"/>
<dbReference type="RefSeq" id="WP_101460340.1">
    <property type="nucleotide sequence ID" value="NZ_CP025408.1"/>
</dbReference>
<proteinExistence type="predicted"/>
<dbReference type="Pfam" id="PF06314">
    <property type="entry name" value="ADC"/>
    <property type="match status" value="1"/>
</dbReference>